<keyword evidence="5" id="KW-0812">Transmembrane</keyword>
<dbReference type="GO" id="GO:0016020">
    <property type="term" value="C:membrane"/>
    <property type="evidence" value="ECO:0007669"/>
    <property type="project" value="UniProtKB-SubCell"/>
</dbReference>
<dbReference type="EMBL" id="FNIE01000006">
    <property type="protein sequence ID" value="SDN95088.1"/>
    <property type="molecule type" value="Genomic_DNA"/>
</dbReference>
<evidence type="ECO:0000256" key="3">
    <source>
        <dbReference type="ARBA" id="ARBA00022676"/>
    </source>
</evidence>
<evidence type="ECO:0000313" key="10">
    <source>
        <dbReference type="EMBL" id="SDN95088.1"/>
    </source>
</evidence>
<evidence type="ECO:0000256" key="8">
    <source>
        <dbReference type="ARBA" id="ARBA00023180"/>
    </source>
</evidence>
<proteinExistence type="predicted"/>
<evidence type="ECO:0000256" key="9">
    <source>
        <dbReference type="SAM" id="MobiDB-lite"/>
    </source>
</evidence>
<evidence type="ECO:0000256" key="7">
    <source>
        <dbReference type="ARBA" id="ARBA00023136"/>
    </source>
</evidence>
<dbReference type="GO" id="GO:0008373">
    <property type="term" value="F:sialyltransferase activity"/>
    <property type="evidence" value="ECO:0007669"/>
    <property type="project" value="InterPro"/>
</dbReference>
<keyword evidence="7" id="KW-0472">Membrane</keyword>
<dbReference type="AlphaFoldDB" id="A0A1H0FJX8"/>
<dbReference type="OrthoDB" id="4814794at2"/>
<accession>A0A1H0FJX8</accession>
<dbReference type="InterPro" id="IPR038578">
    <property type="entry name" value="GT29-like_sf"/>
</dbReference>
<dbReference type="Pfam" id="PF00777">
    <property type="entry name" value="Glyco_transf_29"/>
    <property type="match status" value="1"/>
</dbReference>
<feature type="compositionally biased region" description="Low complexity" evidence="9">
    <location>
        <begin position="29"/>
        <end position="41"/>
    </location>
</feature>
<evidence type="ECO:0000256" key="5">
    <source>
        <dbReference type="ARBA" id="ARBA00022692"/>
    </source>
</evidence>
<organism evidence="10 11">
    <name type="scientific">Actinacidiphila guanduensis</name>
    <dbReference type="NCBI Taxonomy" id="310781"/>
    <lineage>
        <taxon>Bacteria</taxon>
        <taxon>Bacillati</taxon>
        <taxon>Actinomycetota</taxon>
        <taxon>Actinomycetes</taxon>
        <taxon>Kitasatosporales</taxon>
        <taxon>Streptomycetaceae</taxon>
        <taxon>Actinacidiphila</taxon>
    </lineage>
</organism>
<dbReference type="Gene3D" id="3.90.1480.20">
    <property type="entry name" value="Glycosyl transferase family 29"/>
    <property type="match status" value="1"/>
</dbReference>
<keyword evidence="11" id="KW-1185">Reference proteome</keyword>
<keyword evidence="8" id="KW-0325">Glycoprotein</keyword>
<evidence type="ECO:0000256" key="4">
    <source>
        <dbReference type="ARBA" id="ARBA00022679"/>
    </source>
</evidence>
<dbReference type="STRING" id="310781.SAMN05216259_106330"/>
<evidence type="ECO:0000256" key="1">
    <source>
        <dbReference type="ARBA" id="ARBA00004167"/>
    </source>
</evidence>
<comment type="subcellular location">
    <subcellularLocation>
        <location evidence="2">Endomembrane system</location>
    </subcellularLocation>
    <subcellularLocation>
        <location evidence="1">Membrane</location>
        <topology evidence="1">Single-pass membrane protein</topology>
    </subcellularLocation>
</comment>
<keyword evidence="4 10" id="KW-0808">Transferase</keyword>
<keyword evidence="6" id="KW-1133">Transmembrane helix</keyword>
<dbReference type="Proteomes" id="UP000199341">
    <property type="component" value="Unassembled WGS sequence"/>
</dbReference>
<evidence type="ECO:0000313" key="11">
    <source>
        <dbReference type="Proteomes" id="UP000199341"/>
    </source>
</evidence>
<evidence type="ECO:0000256" key="6">
    <source>
        <dbReference type="ARBA" id="ARBA00022989"/>
    </source>
</evidence>
<sequence>MTTTRSRWFRPRARTGRQAAPAVRDESGPAENTAEDAAATAPVTPIAPTLLADCLRACAEHCGTLTAAGRGGDHAVLADALAALPGAEELAEPAGADGVEGADGADDPLTPELLDALLDAGSKALACGPDELRLAVLISDTVLTHRAGSRAGWRLRGRVLEATGRTAGAVDAYERYLARTERDSFGVAERVAALSAALRHEEALAGLLERVPAATAGTGTGPGNPVEAMEAAAERFLTGQLAAAERDEGYGPALLTAVAEHYAGQRRDRRRAPLADPTLGGVEWLSLGEFRNLITGRSLCMVANSPVLEGSSLGKEIDSYDLVVRFNSFRIEPGETGERTDIHATGHRHLHNWDRPVDTRLIICGESADYRHAVRRLVPGAQRRVGDDSVRWPVRAVGRMQSDVWPQVPTTGFNLMWLVDFLDVSPRFDLIGFDFFASGAWRLPEAMRLPVPAAADHSRERAWVMERAQHVNGPVISLR</sequence>
<dbReference type="RefSeq" id="WP_093785095.1">
    <property type="nucleotide sequence ID" value="NZ_FNIE01000006.1"/>
</dbReference>
<name>A0A1H0FJX8_9ACTN</name>
<dbReference type="InterPro" id="IPR001675">
    <property type="entry name" value="Glyco_trans_29"/>
</dbReference>
<protein>
    <submittedName>
        <fullName evidence="10">Glycosyltransferase family 29 (Sialyltransferase)</fullName>
    </submittedName>
</protein>
<reference evidence="10 11" key="1">
    <citation type="submission" date="2016-10" db="EMBL/GenBank/DDBJ databases">
        <authorList>
            <person name="de Groot N.N."/>
        </authorList>
    </citation>
    <scope>NUCLEOTIDE SEQUENCE [LARGE SCALE GENOMIC DNA]</scope>
    <source>
        <strain evidence="10 11">CGMCC 4.2022</strain>
    </source>
</reference>
<keyword evidence="3 10" id="KW-0328">Glycosyltransferase</keyword>
<feature type="region of interest" description="Disordered" evidence="9">
    <location>
        <begin position="1"/>
        <end position="41"/>
    </location>
</feature>
<evidence type="ECO:0000256" key="2">
    <source>
        <dbReference type="ARBA" id="ARBA00004308"/>
    </source>
</evidence>
<gene>
    <name evidence="10" type="ORF">SAMN05216259_106330</name>
</gene>
<dbReference type="GO" id="GO:0012505">
    <property type="term" value="C:endomembrane system"/>
    <property type="evidence" value="ECO:0007669"/>
    <property type="project" value="UniProtKB-SubCell"/>
</dbReference>